<dbReference type="InterPro" id="IPR013783">
    <property type="entry name" value="Ig-like_fold"/>
</dbReference>
<dbReference type="Bgee" id="ENSACAG00000008949">
    <property type="expression patterns" value="Expressed in lung and 9 other cell types or tissues"/>
</dbReference>
<reference evidence="2" key="2">
    <citation type="submission" date="2025-08" db="UniProtKB">
        <authorList>
            <consortium name="Ensembl"/>
        </authorList>
    </citation>
    <scope>IDENTIFICATION</scope>
</reference>
<proteinExistence type="predicted"/>
<reference evidence="2" key="3">
    <citation type="submission" date="2025-09" db="UniProtKB">
        <authorList>
            <consortium name="Ensembl"/>
        </authorList>
    </citation>
    <scope>IDENTIFICATION</scope>
</reference>
<dbReference type="AlphaFoldDB" id="H9GEK1"/>
<reference evidence="2" key="1">
    <citation type="submission" date="2009-12" db="EMBL/GenBank/DDBJ databases">
        <title>The Genome Sequence of Anolis carolinensis (Green Anole Lizard).</title>
        <authorList>
            <consortium name="The Genome Sequencing Platform"/>
            <person name="Di Palma F."/>
            <person name="Alfoldi J."/>
            <person name="Heiman D."/>
            <person name="Young S."/>
            <person name="Grabherr M."/>
            <person name="Johnson J."/>
            <person name="Lander E.S."/>
            <person name="Lindblad-Toh K."/>
        </authorList>
    </citation>
    <scope>NUCLEOTIDE SEQUENCE [LARGE SCALE GENOMIC DNA]</scope>
    <source>
        <strain evidence="2">JBL SC #1</strain>
    </source>
</reference>
<evidence type="ECO:0000313" key="2">
    <source>
        <dbReference type="Ensembl" id="ENSACAP00000008751.3"/>
    </source>
</evidence>
<keyword evidence="3" id="KW-1185">Reference proteome</keyword>
<dbReference type="SMART" id="SM00407">
    <property type="entry name" value="IGc1"/>
    <property type="match status" value="1"/>
</dbReference>
<dbReference type="Ensembl" id="ENSACAT00000008939.3">
    <property type="protein sequence ID" value="ENSACAP00000008751.3"/>
    <property type="gene ID" value="ENSACAG00000008949.3"/>
</dbReference>
<dbReference type="PANTHER" id="PTHR19944">
    <property type="entry name" value="MHC CLASS II-RELATED"/>
    <property type="match status" value="1"/>
</dbReference>
<accession>H9GEK1</accession>
<dbReference type="InterPro" id="IPR036179">
    <property type="entry name" value="Ig-like_dom_sf"/>
</dbReference>
<dbReference type="CDD" id="cd21002">
    <property type="entry name" value="IgC1_MHC_II_beta_HLA-DM"/>
    <property type="match status" value="1"/>
</dbReference>
<organism evidence="2 3">
    <name type="scientific">Anolis carolinensis</name>
    <name type="common">Green anole</name>
    <name type="synonym">American chameleon</name>
    <dbReference type="NCBI Taxonomy" id="28377"/>
    <lineage>
        <taxon>Eukaryota</taxon>
        <taxon>Metazoa</taxon>
        <taxon>Chordata</taxon>
        <taxon>Craniata</taxon>
        <taxon>Vertebrata</taxon>
        <taxon>Euteleostomi</taxon>
        <taxon>Lepidosauria</taxon>
        <taxon>Squamata</taxon>
        <taxon>Bifurcata</taxon>
        <taxon>Unidentata</taxon>
        <taxon>Episquamata</taxon>
        <taxon>Toxicofera</taxon>
        <taxon>Iguania</taxon>
        <taxon>Dactyloidae</taxon>
        <taxon>Anolis</taxon>
    </lineage>
</organism>
<dbReference type="InParanoid" id="H9GEK1"/>
<evidence type="ECO:0000259" key="1">
    <source>
        <dbReference type="PROSITE" id="PS50835"/>
    </source>
</evidence>
<name>H9GEK1_ANOCA</name>
<dbReference type="STRING" id="28377.ENSACAP00000008751"/>
<sequence length="160" mass="17793">ELWGLQSKAPGGAKFAHAWVIRNLLALSPGTWATPWFGNLVSQRFDPHLPISPPAPPQVLIHPVTRQGPPSARVLSCVAWGFFPPEVDIAWFWNGAPVEAQQGPLSLRSNGDWTFQAERSLALEPRPRGIYSCRVNHPSLQEPIVVEWGDHNHGLLHHNM</sequence>
<dbReference type="InterPro" id="IPR003006">
    <property type="entry name" value="Ig/MHC_CS"/>
</dbReference>
<dbReference type="HOGENOM" id="CLU_047501_13_3_1"/>
<dbReference type="InterPro" id="IPR003597">
    <property type="entry name" value="Ig_C1-set"/>
</dbReference>
<dbReference type="PROSITE" id="PS50835">
    <property type="entry name" value="IG_LIKE"/>
    <property type="match status" value="1"/>
</dbReference>
<protein>
    <recommendedName>
        <fullName evidence="1">Ig-like domain-containing protein</fullName>
    </recommendedName>
</protein>
<dbReference type="Proteomes" id="UP000001646">
    <property type="component" value="Unplaced"/>
</dbReference>
<evidence type="ECO:0000313" key="3">
    <source>
        <dbReference type="Proteomes" id="UP000001646"/>
    </source>
</evidence>
<dbReference type="eggNOG" id="ENOG502SAA4">
    <property type="taxonomic scope" value="Eukaryota"/>
</dbReference>
<dbReference type="InterPro" id="IPR050160">
    <property type="entry name" value="MHC/Immunoglobulin"/>
</dbReference>
<dbReference type="Gene3D" id="2.60.40.10">
    <property type="entry name" value="Immunoglobulins"/>
    <property type="match status" value="1"/>
</dbReference>
<dbReference type="PANTHER" id="PTHR19944:SF65">
    <property type="entry name" value="HLA CLASS II HISTOCOMPATIBILITY ANTIGEN, DM BETA CHAIN"/>
    <property type="match status" value="1"/>
</dbReference>
<dbReference type="PROSITE" id="PS00290">
    <property type="entry name" value="IG_MHC"/>
    <property type="match status" value="1"/>
</dbReference>
<dbReference type="SUPFAM" id="SSF48726">
    <property type="entry name" value="Immunoglobulin"/>
    <property type="match status" value="1"/>
</dbReference>
<feature type="domain" description="Ig-like" evidence="1">
    <location>
        <begin position="57"/>
        <end position="145"/>
    </location>
</feature>
<dbReference type="Pfam" id="PF07654">
    <property type="entry name" value="C1-set"/>
    <property type="match status" value="1"/>
</dbReference>
<dbReference type="InterPro" id="IPR007110">
    <property type="entry name" value="Ig-like_dom"/>
</dbReference>